<reference evidence="2" key="1">
    <citation type="journal article" date="2019" name="Sci. Rep.">
        <title>Draft genome of Tanacetum cinerariifolium, the natural source of mosquito coil.</title>
        <authorList>
            <person name="Yamashiro T."/>
            <person name="Shiraishi A."/>
            <person name="Satake H."/>
            <person name="Nakayama K."/>
        </authorList>
    </citation>
    <scope>NUCLEOTIDE SEQUENCE</scope>
</reference>
<evidence type="ECO:0000313" key="2">
    <source>
        <dbReference type="EMBL" id="GEU64827.1"/>
    </source>
</evidence>
<organism evidence="2">
    <name type="scientific">Tanacetum cinerariifolium</name>
    <name type="common">Dalmatian daisy</name>
    <name type="synonym">Chrysanthemum cinerariifolium</name>
    <dbReference type="NCBI Taxonomy" id="118510"/>
    <lineage>
        <taxon>Eukaryota</taxon>
        <taxon>Viridiplantae</taxon>
        <taxon>Streptophyta</taxon>
        <taxon>Embryophyta</taxon>
        <taxon>Tracheophyta</taxon>
        <taxon>Spermatophyta</taxon>
        <taxon>Magnoliopsida</taxon>
        <taxon>eudicotyledons</taxon>
        <taxon>Gunneridae</taxon>
        <taxon>Pentapetalae</taxon>
        <taxon>asterids</taxon>
        <taxon>campanulids</taxon>
        <taxon>Asterales</taxon>
        <taxon>Asteraceae</taxon>
        <taxon>Asteroideae</taxon>
        <taxon>Anthemideae</taxon>
        <taxon>Anthemidinae</taxon>
        <taxon>Tanacetum</taxon>
    </lineage>
</organism>
<dbReference type="AlphaFoldDB" id="A0A6L2LV27"/>
<gene>
    <name evidence="2" type="ORF">Tci_036805</name>
</gene>
<feature type="region of interest" description="Disordered" evidence="1">
    <location>
        <begin position="242"/>
        <end position="278"/>
    </location>
</feature>
<feature type="region of interest" description="Disordered" evidence="1">
    <location>
        <begin position="493"/>
        <end position="513"/>
    </location>
</feature>
<protein>
    <submittedName>
        <fullName evidence="2">Uncharacterized protein</fullName>
    </submittedName>
</protein>
<comment type="caution">
    <text evidence="2">The sequence shown here is derived from an EMBL/GenBank/DDBJ whole genome shotgun (WGS) entry which is preliminary data.</text>
</comment>
<sequence>MSQEQRQQAAHDGKLVPSSDRVKMSATNMRIEPTVPQKEETFQVFTIKKTKKTLFYEFGLADKKFSVDVELIRNILNICPRVPNEDFVAAPSKEDLFTFHIKLGYKGPLDHLARMFVDHMHQPWRTLETIINKCLSGKTQAKMRRREIMPYPRFTKIIINHFLSVNPYIPKGPSSNFHTIKDDGVISRLKFVRISEDFQEYGRAILDTMLTEDVKQTKAYKTFIKYFTGLIPLKKSRGKALQDKKSAVAPKPASVKVSDESDPEPAKRQSGSKRTRGVVIQDTLNVPKKKSVDQSQKLKGIIPEVLDESTVIVTTSSEGIGITPRVPYEEKGCSKAKVDYTDINSLLDIQIQQEVPQIQSPTLLNVLIFVIPEPPVSTLTPTLSIVTHVLTVSPPPSIISVISFVQQQTIPIPIPTPPITTIAPSITTTFLDPLPIIVQRVSKLEKDVQELKQVDLSLVILETIRSQVPAVNEYLGSSLRDVLQKDKDDLDRVIPDLRKRDPEEDEDPFAGSN</sequence>
<feature type="compositionally biased region" description="Basic and acidic residues" evidence="1">
    <location>
        <begin position="493"/>
        <end position="502"/>
    </location>
</feature>
<feature type="compositionally biased region" description="Acidic residues" evidence="1">
    <location>
        <begin position="503"/>
        <end position="513"/>
    </location>
</feature>
<proteinExistence type="predicted"/>
<accession>A0A6L2LV27</accession>
<evidence type="ECO:0000256" key="1">
    <source>
        <dbReference type="SAM" id="MobiDB-lite"/>
    </source>
</evidence>
<name>A0A6L2LV27_TANCI</name>
<dbReference type="EMBL" id="BKCJ010005086">
    <property type="protein sequence ID" value="GEU64827.1"/>
    <property type="molecule type" value="Genomic_DNA"/>
</dbReference>